<evidence type="ECO:0000256" key="1">
    <source>
        <dbReference type="SAM" id="MobiDB-lite"/>
    </source>
</evidence>
<protein>
    <submittedName>
        <fullName evidence="2">Uncharacterized protein</fullName>
    </submittedName>
</protein>
<dbReference type="Proteomes" id="UP001519460">
    <property type="component" value="Unassembled WGS sequence"/>
</dbReference>
<sequence>MCNSDPPPPSGHLFNPPPLSPLPKQNKSVAGVRARTAHDARAETLTHFLRKEAVRADIDPTSPSSLFRRIHTNMAKFTPLSKSNLRRWDGVA</sequence>
<evidence type="ECO:0000313" key="2">
    <source>
        <dbReference type="EMBL" id="KAK7502192.1"/>
    </source>
</evidence>
<organism evidence="2 3">
    <name type="scientific">Batillaria attramentaria</name>
    <dbReference type="NCBI Taxonomy" id="370345"/>
    <lineage>
        <taxon>Eukaryota</taxon>
        <taxon>Metazoa</taxon>
        <taxon>Spiralia</taxon>
        <taxon>Lophotrochozoa</taxon>
        <taxon>Mollusca</taxon>
        <taxon>Gastropoda</taxon>
        <taxon>Caenogastropoda</taxon>
        <taxon>Sorbeoconcha</taxon>
        <taxon>Cerithioidea</taxon>
        <taxon>Batillariidae</taxon>
        <taxon>Batillaria</taxon>
    </lineage>
</organism>
<dbReference type="EMBL" id="JACVVK020000027">
    <property type="protein sequence ID" value="KAK7502192.1"/>
    <property type="molecule type" value="Genomic_DNA"/>
</dbReference>
<accession>A0ABD0LS71</accession>
<feature type="compositionally biased region" description="Pro residues" evidence="1">
    <location>
        <begin position="1"/>
        <end position="21"/>
    </location>
</feature>
<name>A0ABD0LS71_9CAEN</name>
<reference evidence="2 3" key="1">
    <citation type="journal article" date="2023" name="Sci. Data">
        <title>Genome assembly of the Korean intertidal mud-creeper Batillaria attramentaria.</title>
        <authorList>
            <person name="Patra A.K."/>
            <person name="Ho P.T."/>
            <person name="Jun S."/>
            <person name="Lee S.J."/>
            <person name="Kim Y."/>
            <person name="Won Y.J."/>
        </authorList>
    </citation>
    <scope>NUCLEOTIDE SEQUENCE [LARGE SCALE GENOMIC DNA]</scope>
    <source>
        <strain evidence="2">Wonlab-2016</strain>
    </source>
</reference>
<keyword evidence="3" id="KW-1185">Reference proteome</keyword>
<gene>
    <name evidence="2" type="ORF">BaRGS_00006556</name>
</gene>
<dbReference type="AlphaFoldDB" id="A0ABD0LS71"/>
<comment type="caution">
    <text evidence="2">The sequence shown here is derived from an EMBL/GenBank/DDBJ whole genome shotgun (WGS) entry which is preliminary data.</text>
</comment>
<feature type="region of interest" description="Disordered" evidence="1">
    <location>
        <begin position="1"/>
        <end position="36"/>
    </location>
</feature>
<proteinExistence type="predicted"/>
<evidence type="ECO:0000313" key="3">
    <source>
        <dbReference type="Proteomes" id="UP001519460"/>
    </source>
</evidence>